<sequence>MIGFGGSMHTNPPMIHSTLSDISDSALSVLVEKIIRMTSHTPQNSAKLPLTFNPFNTGTHFYLEFWDVETDFTHHCYLLGIAFT</sequence>
<name>A0A5B7FL50_PORTR</name>
<keyword evidence="2" id="KW-1185">Reference proteome</keyword>
<comment type="caution">
    <text evidence="1">The sequence shown here is derived from an EMBL/GenBank/DDBJ whole genome shotgun (WGS) entry which is preliminary data.</text>
</comment>
<evidence type="ECO:0000313" key="2">
    <source>
        <dbReference type="Proteomes" id="UP000324222"/>
    </source>
</evidence>
<evidence type="ECO:0000313" key="1">
    <source>
        <dbReference type="EMBL" id="MPC46236.1"/>
    </source>
</evidence>
<accession>A0A5B7FL50</accession>
<protein>
    <submittedName>
        <fullName evidence="1">Uncharacterized protein</fullName>
    </submittedName>
</protein>
<organism evidence="1 2">
    <name type="scientific">Portunus trituberculatus</name>
    <name type="common">Swimming crab</name>
    <name type="synonym">Neptunus trituberculatus</name>
    <dbReference type="NCBI Taxonomy" id="210409"/>
    <lineage>
        <taxon>Eukaryota</taxon>
        <taxon>Metazoa</taxon>
        <taxon>Ecdysozoa</taxon>
        <taxon>Arthropoda</taxon>
        <taxon>Crustacea</taxon>
        <taxon>Multicrustacea</taxon>
        <taxon>Malacostraca</taxon>
        <taxon>Eumalacostraca</taxon>
        <taxon>Eucarida</taxon>
        <taxon>Decapoda</taxon>
        <taxon>Pleocyemata</taxon>
        <taxon>Brachyura</taxon>
        <taxon>Eubrachyura</taxon>
        <taxon>Portunoidea</taxon>
        <taxon>Portunidae</taxon>
        <taxon>Portuninae</taxon>
        <taxon>Portunus</taxon>
    </lineage>
</organism>
<reference evidence="1 2" key="1">
    <citation type="submission" date="2019-05" db="EMBL/GenBank/DDBJ databases">
        <title>Another draft genome of Portunus trituberculatus and its Hox gene families provides insights of decapod evolution.</title>
        <authorList>
            <person name="Jeong J.-H."/>
            <person name="Song I."/>
            <person name="Kim S."/>
            <person name="Choi T."/>
            <person name="Kim D."/>
            <person name="Ryu S."/>
            <person name="Kim W."/>
        </authorList>
    </citation>
    <scope>NUCLEOTIDE SEQUENCE [LARGE SCALE GENOMIC DNA]</scope>
    <source>
        <tissue evidence="1">Muscle</tissue>
    </source>
</reference>
<proteinExistence type="predicted"/>
<dbReference type="EMBL" id="VSRR010007112">
    <property type="protein sequence ID" value="MPC46236.1"/>
    <property type="molecule type" value="Genomic_DNA"/>
</dbReference>
<gene>
    <name evidence="1" type="ORF">E2C01_039950</name>
</gene>
<dbReference type="Proteomes" id="UP000324222">
    <property type="component" value="Unassembled WGS sequence"/>
</dbReference>
<dbReference type="AlphaFoldDB" id="A0A5B7FL50"/>